<name>A0A1H9ZX57_9RHOB</name>
<reference evidence="3 4" key="1">
    <citation type="submission" date="2016-10" db="EMBL/GenBank/DDBJ databases">
        <authorList>
            <person name="de Groot N.N."/>
        </authorList>
    </citation>
    <scope>NUCLEOTIDE SEQUENCE [LARGE SCALE GENOMIC DNA]</scope>
    <source>
        <strain evidence="3 4">DSM 17862</strain>
    </source>
</reference>
<dbReference type="OrthoDB" id="9794942at2"/>
<dbReference type="Gene3D" id="3.40.50.850">
    <property type="entry name" value="Isochorismatase-like"/>
    <property type="match status" value="1"/>
</dbReference>
<evidence type="ECO:0000259" key="2">
    <source>
        <dbReference type="Pfam" id="PF00857"/>
    </source>
</evidence>
<evidence type="ECO:0000256" key="1">
    <source>
        <dbReference type="ARBA" id="ARBA00022801"/>
    </source>
</evidence>
<feature type="domain" description="Isochorismatase-like" evidence="2">
    <location>
        <begin position="5"/>
        <end position="148"/>
    </location>
</feature>
<dbReference type="EMBL" id="FOHO01000002">
    <property type="protein sequence ID" value="SES86349.1"/>
    <property type="molecule type" value="Genomic_DNA"/>
</dbReference>
<dbReference type="RefSeq" id="WP_090732255.1">
    <property type="nucleotide sequence ID" value="NZ_FOHO01000002.1"/>
</dbReference>
<dbReference type="CDD" id="cd01014">
    <property type="entry name" value="nicotinamidase_related"/>
    <property type="match status" value="1"/>
</dbReference>
<dbReference type="PANTHER" id="PTHR43540:SF1">
    <property type="entry name" value="ISOCHORISMATASE HYDROLASE"/>
    <property type="match status" value="1"/>
</dbReference>
<dbReference type="Proteomes" id="UP000199180">
    <property type="component" value="Unassembled WGS sequence"/>
</dbReference>
<evidence type="ECO:0000313" key="4">
    <source>
        <dbReference type="Proteomes" id="UP000199180"/>
    </source>
</evidence>
<organism evidence="3 4">
    <name type="scientific">Paracoccus homiensis</name>
    <dbReference type="NCBI Taxonomy" id="364199"/>
    <lineage>
        <taxon>Bacteria</taxon>
        <taxon>Pseudomonadati</taxon>
        <taxon>Pseudomonadota</taxon>
        <taxon>Alphaproteobacteria</taxon>
        <taxon>Rhodobacterales</taxon>
        <taxon>Paracoccaceae</taxon>
        <taxon>Paracoccus</taxon>
    </lineage>
</organism>
<dbReference type="SUPFAM" id="SSF52499">
    <property type="entry name" value="Isochorismatase-like hydrolases"/>
    <property type="match status" value="1"/>
</dbReference>
<dbReference type="AlphaFoldDB" id="A0A1H9ZX57"/>
<evidence type="ECO:0000313" key="3">
    <source>
        <dbReference type="EMBL" id="SES86349.1"/>
    </source>
</evidence>
<keyword evidence="4" id="KW-1185">Reference proteome</keyword>
<dbReference type="InterPro" id="IPR036380">
    <property type="entry name" value="Isochorismatase-like_sf"/>
</dbReference>
<proteinExistence type="predicted"/>
<dbReference type="InterPro" id="IPR050272">
    <property type="entry name" value="Isochorismatase-like_hydrls"/>
</dbReference>
<dbReference type="Pfam" id="PF00857">
    <property type="entry name" value="Isochorismatase"/>
    <property type="match status" value="1"/>
</dbReference>
<accession>A0A1H9ZX57</accession>
<keyword evidence="1" id="KW-0378">Hydrolase</keyword>
<dbReference type="GO" id="GO:0016787">
    <property type="term" value="F:hydrolase activity"/>
    <property type="evidence" value="ECO:0007669"/>
    <property type="project" value="UniProtKB-KW"/>
</dbReference>
<dbReference type="STRING" id="364199.SAMN04489858_10225"/>
<gene>
    <name evidence="3" type="ORF">SAMN04489858_10225</name>
</gene>
<protein>
    <submittedName>
        <fullName evidence="3">Nicotinamidase-related amidase</fullName>
    </submittedName>
</protein>
<dbReference type="InterPro" id="IPR000868">
    <property type="entry name" value="Isochorismatase-like_dom"/>
</dbReference>
<sequence>MSKRAIVVVDIQNDYFPGGKYELVGIETAAGNAARVIDSARAKGDRVIHIQHVFPSQDAPFFTPDSDGVGINPTVAPQSDETVIVKNHPNAFLNTDLKQVLDADGITEVVIVGAMSHMCIDATTRAASDFGYDTTVVQDACATRDLEHDGVTVPAAQVHAALMSALGFAYATLTDTDSFTA</sequence>
<dbReference type="PANTHER" id="PTHR43540">
    <property type="entry name" value="PEROXYUREIDOACRYLATE/UREIDOACRYLATE AMIDOHYDROLASE-RELATED"/>
    <property type="match status" value="1"/>
</dbReference>